<gene>
    <name evidence="2" type="ORF">LAESUDRAFT_722340</name>
</gene>
<evidence type="ECO:0000313" key="3">
    <source>
        <dbReference type="Proteomes" id="UP000076871"/>
    </source>
</evidence>
<dbReference type="GeneID" id="63825220"/>
<keyword evidence="1" id="KW-0812">Transmembrane</keyword>
<proteinExistence type="predicted"/>
<keyword evidence="1" id="KW-1133">Transmembrane helix</keyword>
<dbReference type="InParanoid" id="A0A165GCS9"/>
<dbReference type="AlphaFoldDB" id="A0A165GCS9"/>
<keyword evidence="3" id="KW-1185">Reference proteome</keyword>
<feature type="transmembrane region" description="Helical" evidence="1">
    <location>
        <begin position="49"/>
        <end position="69"/>
    </location>
</feature>
<evidence type="ECO:0000313" key="2">
    <source>
        <dbReference type="EMBL" id="KZT10169.1"/>
    </source>
</evidence>
<dbReference type="EMBL" id="KV427610">
    <property type="protein sequence ID" value="KZT10169.1"/>
    <property type="molecule type" value="Genomic_DNA"/>
</dbReference>
<dbReference type="Proteomes" id="UP000076871">
    <property type="component" value="Unassembled WGS sequence"/>
</dbReference>
<dbReference type="RefSeq" id="XP_040767909.1">
    <property type="nucleotide sequence ID" value="XM_040908191.1"/>
</dbReference>
<evidence type="ECO:0000256" key="1">
    <source>
        <dbReference type="SAM" id="Phobius"/>
    </source>
</evidence>
<keyword evidence="1" id="KW-0472">Membrane</keyword>
<sequence>MIIFTRTCAMISDLVYLVVTWYHSREHLKAVRSLGHHTSLASLLMRNGYLYFAIMLILNVIDIVTWIYWSYAEVITTFMVPISSILISRCLLDLRNAIDNHDDDIDVSDI</sequence>
<protein>
    <submittedName>
        <fullName evidence="2">Uncharacterized protein</fullName>
    </submittedName>
</protein>
<name>A0A165GCS9_9APHY</name>
<organism evidence="2 3">
    <name type="scientific">Laetiporus sulphureus 93-53</name>
    <dbReference type="NCBI Taxonomy" id="1314785"/>
    <lineage>
        <taxon>Eukaryota</taxon>
        <taxon>Fungi</taxon>
        <taxon>Dikarya</taxon>
        <taxon>Basidiomycota</taxon>
        <taxon>Agaricomycotina</taxon>
        <taxon>Agaricomycetes</taxon>
        <taxon>Polyporales</taxon>
        <taxon>Laetiporus</taxon>
    </lineage>
</organism>
<dbReference type="OrthoDB" id="2804213at2759"/>
<reference evidence="2 3" key="1">
    <citation type="journal article" date="2016" name="Mol. Biol. Evol.">
        <title>Comparative Genomics of Early-Diverging Mushroom-Forming Fungi Provides Insights into the Origins of Lignocellulose Decay Capabilities.</title>
        <authorList>
            <person name="Nagy L.G."/>
            <person name="Riley R."/>
            <person name="Tritt A."/>
            <person name="Adam C."/>
            <person name="Daum C."/>
            <person name="Floudas D."/>
            <person name="Sun H."/>
            <person name="Yadav J.S."/>
            <person name="Pangilinan J."/>
            <person name="Larsson K.H."/>
            <person name="Matsuura K."/>
            <person name="Barry K."/>
            <person name="Labutti K."/>
            <person name="Kuo R."/>
            <person name="Ohm R.A."/>
            <person name="Bhattacharya S.S."/>
            <person name="Shirouzu T."/>
            <person name="Yoshinaga Y."/>
            <person name="Martin F.M."/>
            <person name="Grigoriev I.V."/>
            <person name="Hibbett D.S."/>
        </authorList>
    </citation>
    <scope>NUCLEOTIDE SEQUENCE [LARGE SCALE GENOMIC DNA]</scope>
    <source>
        <strain evidence="2 3">93-53</strain>
    </source>
</reference>
<accession>A0A165GCS9</accession>
<feature type="transmembrane region" description="Helical" evidence="1">
    <location>
        <begin position="75"/>
        <end position="92"/>
    </location>
</feature>